<dbReference type="InterPro" id="IPR036770">
    <property type="entry name" value="Ankyrin_rpt-contain_sf"/>
</dbReference>
<dbReference type="FunFam" id="1.10.580.10:FF:000001">
    <property type="entry name" value="Citrate synthase"/>
    <property type="match status" value="1"/>
</dbReference>
<dbReference type="SMART" id="SM00248">
    <property type="entry name" value="ANK"/>
    <property type="match status" value="26"/>
</dbReference>
<evidence type="ECO:0000256" key="4">
    <source>
        <dbReference type="ARBA" id="ARBA00011738"/>
    </source>
</evidence>
<evidence type="ECO:0000256" key="3">
    <source>
        <dbReference type="ARBA" id="ARBA00010566"/>
    </source>
</evidence>
<dbReference type="FunFam" id="1.10.230.10:FF:000001">
    <property type="entry name" value="Citrate synthase"/>
    <property type="match status" value="1"/>
</dbReference>
<evidence type="ECO:0000256" key="10">
    <source>
        <dbReference type="ARBA" id="ARBA00023128"/>
    </source>
</evidence>
<feature type="repeat" description="ANK" evidence="14">
    <location>
        <begin position="850"/>
        <end position="882"/>
    </location>
</feature>
<dbReference type="InterPro" id="IPR016143">
    <property type="entry name" value="Citrate_synth-like_sm_a-sub"/>
</dbReference>
<feature type="repeat" description="ANK" evidence="14">
    <location>
        <begin position="1447"/>
        <end position="1479"/>
    </location>
</feature>
<evidence type="ECO:0000256" key="5">
    <source>
        <dbReference type="ARBA" id="ARBA00022532"/>
    </source>
</evidence>
<accession>A0A8X7XIP3</accession>
<evidence type="ECO:0000256" key="16">
    <source>
        <dbReference type="SAM" id="MobiDB-lite"/>
    </source>
</evidence>
<keyword evidence="10" id="KW-0496">Mitochondrion</keyword>
<feature type="repeat" description="ANK" evidence="14">
    <location>
        <begin position="584"/>
        <end position="616"/>
    </location>
</feature>
<feature type="active site" evidence="13">
    <location>
        <position position="357"/>
    </location>
</feature>
<feature type="repeat" description="ANK" evidence="14">
    <location>
        <begin position="1138"/>
        <end position="1170"/>
    </location>
</feature>
<dbReference type="SUPFAM" id="SSF48256">
    <property type="entry name" value="Citrate synthase"/>
    <property type="match status" value="1"/>
</dbReference>
<comment type="catalytic activity">
    <reaction evidence="12">
        <text>oxaloacetate + acetyl-CoA + H2O = citrate + CoA + H(+)</text>
        <dbReference type="Rhea" id="RHEA:16845"/>
        <dbReference type="ChEBI" id="CHEBI:15377"/>
        <dbReference type="ChEBI" id="CHEBI:15378"/>
        <dbReference type="ChEBI" id="CHEBI:16452"/>
        <dbReference type="ChEBI" id="CHEBI:16947"/>
        <dbReference type="ChEBI" id="CHEBI:57287"/>
        <dbReference type="ChEBI" id="CHEBI:57288"/>
        <dbReference type="EC" id="2.3.3.1"/>
    </reaction>
</comment>
<organism evidence="17 18">
    <name type="scientific">Polypterus senegalus</name>
    <name type="common">Senegal bichir</name>
    <dbReference type="NCBI Taxonomy" id="55291"/>
    <lineage>
        <taxon>Eukaryota</taxon>
        <taxon>Metazoa</taxon>
        <taxon>Chordata</taxon>
        <taxon>Craniata</taxon>
        <taxon>Vertebrata</taxon>
        <taxon>Euteleostomi</taxon>
        <taxon>Actinopterygii</taxon>
        <taxon>Polypteriformes</taxon>
        <taxon>Polypteridae</taxon>
        <taxon>Polypterus</taxon>
    </lineage>
</organism>
<evidence type="ECO:0000256" key="12">
    <source>
        <dbReference type="ARBA" id="ARBA00052478"/>
    </source>
</evidence>
<feature type="repeat" description="ANK" evidence="14">
    <location>
        <begin position="967"/>
        <end position="999"/>
    </location>
</feature>
<dbReference type="PANTHER" id="PTHR24161:SF119">
    <property type="entry name" value="ANKYRIN REPEAT DOMAIN 44"/>
    <property type="match status" value="1"/>
</dbReference>
<evidence type="ECO:0000313" key="17">
    <source>
        <dbReference type="EMBL" id="KAG2468379.1"/>
    </source>
</evidence>
<evidence type="ECO:0000256" key="2">
    <source>
        <dbReference type="ARBA" id="ARBA00004751"/>
    </source>
</evidence>
<comment type="caution">
    <text evidence="17">The sequence shown here is derived from an EMBL/GenBank/DDBJ whole genome shotgun (WGS) entry which is preliminary data.</text>
</comment>
<feature type="repeat" description="ANK" evidence="14">
    <location>
        <begin position="1240"/>
        <end position="1272"/>
    </location>
</feature>
<dbReference type="InterPro" id="IPR019810">
    <property type="entry name" value="Citrate_synthase_AS"/>
</dbReference>
<evidence type="ECO:0000256" key="9">
    <source>
        <dbReference type="ARBA" id="ARBA00023043"/>
    </source>
</evidence>
<feature type="repeat" description="ANK" evidence="14">
    <location>
        <begin position="750"/>
        <end position="782"/>
    </location>
</feature>
<dbReference type="Gene3D" id="1.25.40.20">
    <property type="entry name" value="Ankyrin repeat-containing domain"/>
    <property type="match status" value="11"/>
</dbReference>
<dbReference type="InterPro" id="IPR010109">
    <property type="entry name" value="Citrate_synthase_euk"/>
</dbReference>
<keyword evidence="9 14" id="KW-0040">ANK repeat</keyword>
<dbReference type="PANTHER" id="PTHR24161">
    <property type="entry name" value="ANK_REP_REGION DOMAIN-CONTAINING PROTEIN-RELATED"/>
    <property type="match status" value="1"/>
</dbReference>
<dbReference type="PROSITE" id="PS50088">
    <property type="entry name" value="ANK_REPEAT"/>
    <property type="match status" value="21"/>
</dbReference>
<feature type="repeat" description="ANK" evidence="14">
    <location>
        <begin position="883"/>
        <end position="915"/>
    </location>
</feature>
<dbReference type="PRINTS" id="PR01415">
    <property type="entry name" value="ANKYRIN"/>
</dbReference>
<feature type="non-terminal residue" evidence="17">
    <location>
        <position position="1"/>
    </location>
</feature>
<dbReference type="EMBL" id="JAATIS010000485">
    <property type="protein sequence ID" value="KAG2468379.1"/>
    <property type="molecule type" value="Genomic_DNA"/>
</dbReference>
<dbReference type="GO" id="GO:0006099">
    <property type="term" value="P:tricarboxylic acid cycle"/>
    <property type="evidence" value="ECO:0007669"/>
    <property type="project" value="UniProtKB-KW"/>
</dbReference>
<evidence type="ECO:0000256" key="13">
    <source>
        <dbReference type="PIRSR" id="PIRSR610109-1"/>
    </source>
</evidence>
<keyword evidence="5" id="KW-0816">Tricarboxylic acid cycle</keyword>
<dbReference type="InterPro" id="IPR016142">
    <property type="entry name" value="Citrate_synth-like_lrg_a-sub"/>
</dbReference>
<evidence type="ECO:0000256" key="1">
    <source>
        <dbReference type="ARBA" id="ARBA00004305"/>
    </source>
</evidence>
<feature type="repeat" description="ANK" evidence="14">
    <location>
        <begin position="817"/>
        <end position="849"/>
    </location>
</feature>
<keyword evidence="7" id="KW-0677">Repeat</keyword>
<feature type="region of interest" description="Disordered" evidence="16">
    <location>
        <begin position="1013"/>
        <end position="1032"/>
    </location>
</feature>
<feature type="repeat" description="ANK" evidence="14">
    <location>
        <begin position="1277"/>
        <end position="1300"/>
    </location>
</feature>
<dbReference type="CDD" id="cd06105">
    <property type="entry name" value="ScCit1-2_like"/>
    <property type="match status" value="1"/>
</dbReference>
<feature type="non-terminal residue" evidence="17">
    <location>
        <position position="1560"/>
    </location>
</feature>
<evidence type="ECO:0000256" key="7">
    <source>
        <dbReference type="ARBA" id="ARBA00022737"/>
    </source>
</evidence>
<feature type="repeat" description="ANK" evidence="14">
    <location>
        <begin position="551"/>
        <end position="583"/>
    </location>
</feature>
<feature type="repeat" description="ANK" evidence="14">
    <location>
        <begin position="1174"/>
        <end position="1206"/>
    </location>
</feature>
<dbReference type="Pfam" id="PF12796">
    <property type="entry name" value="Ank_2"/>
    <property type="match status" value="7"/>
</dbReference>
<dbReference type="Gene3D" id="1.10.230.10">
    <property type="entry name" value="Cytochrome P450-Terp, domain 2"/>
    <property type="match status" value="1"/>
</dbReference>
<feature type="repeat" description="ANK" evidence="14">
    <location>
        <begin position="1377"/>
        <end position="1410"/>
    </location>
</feature>
<dbReference type="GO" id="GO:0005759">
    <property type="term" value="C:mitochondrial matrix"/>
    <property type="evidence" value="ECO:0007669"/>
    <property type="project" value="UniProtKB-SubCell"/>
</dbReference>
<dbReference type="SUPFAM" id="SSF48403">
    <property type="entry name" value="Ankyrin repeat"/>
    <property type="match status" value="3"/>
</dbReference>
<name>A0A8X7XIP3_POLSE</name>
<dbReference type="GO" id="GO:0036440">
    <property type="term" value="F:citrate synthase activity"/>
    <property type="evidence" value="ECO:0007669"/>
    <property type="project" value="UniProtKB-EC"/>
</dbReference>
<evidence type="ECO:0000256" key="11">
    <source>
        <dbReference type="ARBA" id="ARBA00045710"/>
    </source>
</evidence>
<dbReference type="Gene3D" id="1.10.580.10">
    <property type="entry name" value="Citrate Synthase, domain 1"/>
    <property type="match status" value="1"/>
</dbReference>
<dbReference type="PROSITE" id="PS50297">
    <property type="entry name" value="ANK_REP_REGION"/>
    <property type="match status" value="18"/>
</dbReference>
<feature type="active site" evidence="13">
    <location>
        <position position="403"/>
    </location>
</feature>
<reference evidence="17 18" key="1">
    <citation type="journal article" date="2021" name="Cell">
        <title>Tracing the genetic footprints of vertebrate landing in non-teleost ray-finned fishes.</title>
        <authorList>
            <person name="Bi X."/>
            <person name="Wang K."/>
            <person name="Yang L."/>
            <person name="Pan H."/>
            <person name="Jiang H."/>
            <person name="Wei Q."/>
            <person name="Fang M."/>
            <person name="Yu H."/>
            <person name="Zhu C."/>
            <person name="Cai Y."/>
            <person name="He Y."/>
            <person name="Gan X."/>
            <person name="Zeng H."/>
            <person name="Yu D."/>
            <person name="Zhu Y."/>
            <person name="Jiang H."/>
            <person name="Qiu Q."/>
            <person name="Yang H."/>
            <person name="Zhang Y.E."/>
            <person name="Wang W."/>
            <person name="Zhu M."/>
            <person name="He S."/>
            <person name="Zhang G."/>
        </authorList>
    </citation>
    <scope>NUCLEOTIDE SEQUENCE [LARGE SCALE GENOMIC DNA]</scope>
    <source>
        <strain evidence="17">Bchr_013</strain>
    </source>
</reference>
<feature type="repeat" description="ANK" evidence="14">
    <location>
        <begin position="783"/>
        <end position="816"/>
    </location>
</feature>
<dbReference type="PRINTS" id="PR00143">
    <property type="entry name" value="CITRTSNTHASE"/>
</dbReference>
<dbReference type="Pfam" id="PF00285">
    <property type="entry name" value="Citrate_synt"/>
    <property type="match status" value="1"/>
</dbReference>
<gene>
    <name evidence="17" type="primary">Ankrd52</name>
    <name evidence="17" type="ORF">GTO96_0014248</name>
</gene>
<dbReference type="Proteomes" id="UP000886611">
    <property type="component" value="Unassembled WGS sequence"/>
</dbReference>
<comment type="similarity">
    <text evidence="3 15">Belongs to the citrate synthase family.</text>
</comment>
<keyword evidence="8" id="KW-0809">Transit peptide</keyword>
<feature type="repeat" description="ANK" evidence="14">
    <location>
        <begin position="617"/>
        <end position="649"/>
    </location>
</feature>
<evidence type="ECO:0000256" key="14">
    <source>
        <dbReference type="PROSITE-ProRule" id="PRU00023"/>
    </source>
</evidence>
<comment type="pathway">
    <text evidence="2">Carbohydrate metabolism; tricarboxylic acid cycle; isocitrate from oxaloacetate: step 1/2.</text>
</comment>
<feature type="repeat" description="ANK" evidence="14">
    <location>
        <begin position="1104"/>
        <end position="1136"/>
    </location>
</feature>
<comment type="subcellular location">
    <subcellularLocation>
        <location evidence="1">Mitochondrion matrix</location>
    </subcellularLocation>
</comment>
<evidence type="ECO:0000256" key="6">
    <source>
        <dbReference type="ARBA" id="ARBA00022679"/>
    </source>
</evidence>
<feature type="repeat" description="ANK" evidence="14">
    <location>
        <begin position="683"/>
        <end position="715"/>
    </location>
</feature>
<evidence type="ECO:0000256" key="8">
    <source>
        <dbReference type="ARBA" id="ARBA00022946"/>
    </source>
</evidence>
<dbReference type="InterPro" id="IPR002020">
    <property type="entry name" value="Citrate_synthase"/>
</dbReference>
<feature type="repeat" description="ANK" evidence="14">
    <location>
        <begin position="1344"/>
        <end position="1376"/>
    </location>
</feature>
<keyword evidence="6 15" id="KW-0808">Transferase</keyword>
<dbReference type="InterPro" id="IPR002110">
    <property type="entry name" value="Ankyrin_rpt"/>
</dbReference>
<comment type="function">
    <text evidence="11">Key enzyme of the Krebs tricarboxylic acid cycle which catalyzes the synthesis of citrate from acetyl coenzyme A and oxaloacetate.</text>
</comment>
<keyword evidence="18" id="KW-1185">Reference proteome</keyword>
<dbReference type="NCBIfam" id="NF007128">
    <property type="entry name" value="PRK09569.1"/>
    <property type="match status" value="1"/>
</dbReference>
<sequence length="1560" mass="169542">MPFKRGEYTDIVLDIIGGDKSEALPGIDGVEVVGEPTVTEEGGPGPPNEEEICVLNLSQVVDEEECCLFIDRHKKCKFLYGLLLTLQNLKDVLADLVPKEQTRIKNFKQQYGKTSIGQITIDMVYGGMRGMKGLVYETSVLDPDEGIRFRGYSIPECQQMLPKAQGGEEPLPEGLFWLLATGQIPTQEQVSWVSKEWAKRAALPSHVVTMLDNFPNNLHPMSQFSAAITALNSESSFARAYAEGVNKAKYWEFIYEDSMDLIAKLPCVAAKIYRNLYREGSSIGAIDSNLDWSYNFTNMLGYTEPQFTELMRLYLTIHSDHEGGNVSAHTSHLVGSALSDPYLSFSAAMNGLAGPLHGLANQEVLVWLTQLQKELGGEVSDEKLRDYIWNTLKSGRVVPGYGHAVLRKTDPRYTCQREFALKHLPNDPMFKLVSQLYKIVPDVLLEQGKAKNPWPNVDAHSGVLLQYYGMTEMNYYTVLFGVSRALGVLSQMIWSRALGFPLERPKSMSTEGLMTLVGAKSASINCQNGGMRKETVELFSSLACHSKTDQERRTPLHAAAFLGDVQIMDLLINSGANVNAKDHAWLTPLHRAAASRNEKAVHLLLKQSVEVNARDKHWQTPLHVAAANRATKCAEALIPHLSSINVADRTGRTALHHAVHSGQVEMVNLLLNKGANLNVSDKKERRPIHWAAFLGHLEAVKLLVARSSDAMCKDRRGYTPLHAAASNGQIEVVKYLLRLGVEQIDEPNVFGNTALHIACYTGQEAVANELVNHGANVNQPNERGCTPLHFAAVSTNGALCLELLVNNGADVNIQNKEGKSPLHMAAIHGRFTRSQILIQNGGEIDCTDKYGNTPLHVAAKYGHELLISTLMTNGADTARRGIHGMFPLHLAVLYGFSDCCRKLLSSGQLYSIVSSLSNEHVLSAGFDINTPDNLGRTCLHAAASGGNVECLNLLLSSGADLTKKDKFGRTPLHYAAANGNYRCTVTLVSEGAGVNETDSKGCTPLHYAAASDTYRRADKPQSASQESDDEMMKESRRKETFFCLEYLLDNGADPSIRDRQGYSALHYAAAYGNKQNLELASNGHCEALRVLSETLVNLDVRDALGRSALYIAAERGHAQCVEVLVNHGASCVVKERRHKWTPLHVAAASGHSDCLHFLIDSGEKTDIADVMDAQGQSPLMLAVLGNHVDCVHLLLEKGATADAGDKRGRTALHRGAAMGSEECVSALLDHDAYPLCRDFKGRTPLHFAAANNHVNILGNLLQAAFNTDPLDSTLDYSGYTPSHWAAYQGHEDCLEVLLEHKPFSIEEGNSFTPLHCALINGHDAAAELLLEAVGTQLVNSRDAKGRTPLQAAVFADNIHGLQLLLGHGADVNIVDESGRSALMMAADSGQTEAVELLLRQANADLTLLDVNKNTALHLACSKGHEVCALLILGETCDPALINATNSALQMPLHIAARNGLATVVQALLNRGATVLAVDEEGHTPALACAPNKDVADCLALILSTMKPFPPKDAVGSPFGLNLLKNCGIAATCSPLPNGNIHHTYGKDHHATIGLDGCFSE</sequence>
<protein>
    <recommendedName>
        <fullName evidence="15">Citrate synthase</fullName>
    </recommendedName>
</protein>
<dbReference type="Pfam" id="PF00023">
    <property type="entry name" value="Ank"/>
    <property type="match status" value="3"/>
</dbReference>
<feature type="active site" evidence="13">
    <location>
        <position position="458"/>
    </location>
</feature>
<dbReference type="PROSITE" id="PS00480">
    <property type="entry name" value="CITRATE_SYNTHASE"/>
    <property type="match status" value="1"/>
</dbReference>
<feature type="repeat" description="ANK" evidence="14">
    <location>
        <begin position="650"/>
        <end position="682"/>
    </location>
</feature>
<dbReference type="GO" id="GO:0006101">
    <property type="term" value="P:citrate metabolic process"/>
    <property type="evidence" value="ECO:0007669"/>
    <property type="project" value="InterPro"/>
</dbReference>
<feature type="repeat" description="ANK" evidence="14">
    <location>
        <begin position="934"/>
        <end position="966"/>
    </location>
</feature>
<evidence type="ECO:0000256" key="15">
    <source>
        <dbReference type="RuleBase" id="RU000441"/>
    </source>
</evidence>
<evidence type="ECO:0000313" key="18">
    <source>
        <dbReference type="Proteomes" id="UP000886611"/>
    </source>
</evidence>
<dbReference type="NCBIfam" id="TIGR01793">
    <property type="entry name" value="cit_synth_euk"/>
    <property type="match status" value="1"/>
</dbReference>
<proteinExistence type="inferred from homology"/>
<feature type="repeat" description="ANK" evidence="14">
    <location>
        <begin position="716"/>
        <end position="742"/>
    </location>
</feature>
<comment type="subunit">
    <text evidence="4">Homodimer.</text>
</comment>
<dbReference type="InterPro" id="IPR036969">
    <property type="entry name" value="Citrate_synthase_sf"/>
</dbReference>
<dbReference type="Pfam" id="PF13637">
    <property type="entry name" value="Ank_4"/>
    <property type="match status" value="3"/>
</dbReference>